<dbReference type="PANTHER" id="PTHR23119:SF50">
    <property type="entry name" value="PDZ DOMAIN-CONTAINING PROTEIN"/>
    <property type="match status" value="1"/>
</dbReference>
<dbReference type="SMART" id="SM00364">
    <property type="entry name" value="LRR_BAC"/>
    <property type="match status" value="9"/>
</dbReference>
<dbReference type="InterPro" id="IPR055414">
    <property type="entry name" value="LRR_R13L4/SHOC2-like"/>
</dbReference>
<dbReference type="PANTHER" id="PTHR23119">
    <property type="entry name" value="DISCS LARGE"/>
    <property type="match status" value="1"/>
</dbReference>
<dbReference type="InterPro" id="IPR050614">
    <property type="entry name" value="Synaptic_Scaffolding_LAP-MAGUK"/>
</dbReference>
<name>A0A1B6I495_9HEMI</name>
<dbReference type="GO" id="GO:0014069">
    <property type="term" value="C:postsynaptic density"/>
    <property type="evidence" value="ECO:0007669"/>
    <property type="project" value="TreeGrafter"/>
</dbReference>
<keyword evidence="1" id="KW-0433">Leucine-rich repeat</keyword>
<dbReference type="Pfam" id="PF13855">
    <property type="entry name" value="LRR_8"/>
    <property type="match status" value="1"/>
</dbReference>
<dbReference type="GO" id="GO:0098609">
    <property type="term" value="P:cell-cell adhesion"/>
    <property type="evidence" value="ECO:0007669"/>
    <property type="project" value="TreeGrafter"/>
</dbReference>
<dbReference type="GO" id="GO:0098887">
    <property type="term" value="P:neurotransmitter receptor transport, endosome to postsynaptic membrane"/>
    <property type="evidence" value="ECO:0007669"/>
    <property type="project" value="TreeGrafter"/>
</dbReference>
<dbReference type="InterPro" id="IPR001478">
    <property type="entry name" value="PDZ"/>
</dbReference>
<evidence type="ECO:0000256" key="1">
    <source>
        <dbReference type="ARBA" id="ARBA00022614"/>
    </source>
</evidence>
<dbReference type="PROSITE" id="PS50106">
    <property type="entry name" value="PDZ"/>
    <property type="match status" value="1"/>
</dbReference>
<dbReference type="SUPFAM" id="SSF50156">
    <property type="entry name" value="PDZ domain-like"/>
    <property type="match status" value="1"/>
</dbReference>
<dbReference type="Gene3D" id="2.30.42.10">
    <property type="match status" value="1"/>
</dbReference>
<keyword evidence="2" id="KW-0677">Repeat</keyword>
<dbReference type="InterPro" id="IPR001611">
    <property type="entry name" value="Leu-rich_rpt"/>
</dbReference>
<evidence type="ECO:0000256" key="2">
    <source>
        <dbReference type="ARBA" id="ARBA00022737"/>
    </source>
</evidence>
<gene>
    <name evidence="4" type="ORF">g.23060</name>
</gene>
<accession>A0A1B6I495</accession>
<protein>
    <recommendedName>
        <fullName evidence="3">PDZ domain-containing protein</fullName>
    </recommendedName>
</protein>
<dbReference type="AlphaFoldDB" id="A0A1B6I495"/>
<dbReference type="Pfam" id="PF23598">
    <property type="entry name" value="LRR_14"/>
    <property type="match status" value="1"/>
</dbReference>
<organism evidence="4">
    <name type="scientific">Homalodisca liturata</name>
    <dbReference type="NCBI Taxonomy" id="320908"/>
    <lineage>
        <taxon>Eukaryota</taxon>
        <taxon>Metazoa</taxon>
        <taxon>Ecdysozoa</taxon>
        <taxon>Arthropoda</taxon>
        <taxon>Hexapoda</taxon>
        <taxon>Insecta</taxon>
        <taxon>Pterygota</taxon>
        <taxon>Neoptera</taxon>
        <taxon>Paraneoptera</taxon>
        <taxon>Hemiptera</taxon>
        <taxon>Auchenorrhyncha</taxon>
        <taxon>Membracoidea</taxon>
        <taxon>Cicadellidae</taxon>
        <taxon>Cicadellinae</taxon>
        <taxon>Proconiini</taxon>
        <taxon>Homalodisca</taxon>
    </lineage>
</organism>
<evidence type="ECO:0000313" key="4">
    <source>
        <dbReference type="EMBL" id="JAS81715.1"/>
    </source>
</evidence>
<feature type="domain" description="PDZ" evidence="3">
    <location>
        <begin position="812"/>
        <end position="857"/>
    </location>
</feature>
<dbReference type="EMBL" id="GECU01025991">
    <property type="protein sequence ID" value="JAS81715.1"/>
    <property type="molecule type" value="Transcribed_RNA"/>
</dbReference>
<dbReference type="GO" id="GO:0098968">
    <property type="term" value="P:neurotransmitter receptor transport postsynaptic membrane to endosome"/>
    <property type="evidence" value="ECO:0007669"/>
    <property type="project" value="TreeGrafter"/>
</dbReference>
<dbReference type="InterPro" id="IPR003591">
    <property type="entry name" value="Leu-rich_rpt_typical-subtyp"/>
</dbReference>
<feature type="non-terminal residue" evidence="4">
    <location>
        <position position="857"/>
    </location>
</feature>
<proteinExistence type="predicted"/>
<dbReference type="SMART" id="SM00369">
    <property type="entry name" value="LRR_TYP"/>
    <property type="match status" value="12"/>
</dbReference>
<dbReference type="GO" id="GO:0043113">
    <property type="term" value="P:receptor clustering"/>
    <property type="evidence" value="ECO:0007669"/>
    <property type="project" value="TreeGrafter"/>
</dbReference>
<dbReference type="Gene3D" id="3.80.10.10">
    <property type="entry name" value="Ribonuclease Inhibitor"/>
    <property type="match status" value="4"/>
</dbReference>
<dbReference type="CDD" id="cd00136">
    <property type="entry name" value="PDZ_canonical"/>
    <property type="match status" value="1"/>
</dbReference>
<dbReference type="GO" id="GO:0045197">
    <property type="term" value="P:establishment or maintenance of epithelial cell apical/basal polarity"/>
    <property type="evidence" value="ECO:0007669"/>
    <property type="project" value="TreeGrafter"/>
</dbReference>
<sequence length="857" mass="95453">MSLSCFSWCQSTEENAVREIDLSNSALHDVPHSIFLHERTLDTLFLNSNRIQDLPLPLFYCQNLQFLNLSDNEIASLPAAIGSLVHLRTLDLNRNCVEEVNECIKGCRKLSVLNLSMNPLRQFPEPVTQLISLEELYLNDTSLDYLPANVGRLVHLRILELRDNKLSSLPKAVARFSRLLRLDIGQNDFTYLPEVVGELHELQELWLDLNGMLEVPLFLGNLKRLSHLDISENRLEEVPQEVGECRLLTELSLSSNDLRSLPSMVGGITNLVTLKLDLNDLSSLPMSIGELFNLEELYVASNKLETLPSSIGLLRKLVSLGLDSNQLQYLPPEIGSCTSLRVLTVQNNLLRNIPAEIGNLQNLTVLSLTNNQLKNLPMSVLKLSSLKALWLVYNQSKPLTPLVKDWDPHTGSMVLTCYLLPQTHSLSDSSYNVEDDVNAINYKQKPNEKPKIRFSINPVLERQSVLFRAPTPYPKKLRELAKCARAIASQCNYAIPEQNGELSVVNVSGTNVLVDQVRTAIVKKHTPSMVNGNCLNGQMPKETETPVQRLQQPPPYHIAAAFSKQAPFFQKETYIHKEERRTDIDTEALSTLKDELLHHLPPNECQLSQSEQSGSVELIYPVTTAQCHDHETQNDTAGSRLNSLPLTYSVAMSDVDSAFVDNIDSTYRTVEPHRSEIVNKVTAPSQNGNDGTYSAYPGIITIDNSSEEALPFDSNDCLPFDSSSYPISKVNNWLCSKIKGPVTESGCELINMYPCENSDIYNSDNNQNIQASSSSVAIIGKKQEELITSSKITKPSKLPWLFGVHKNPKVVEVTVNKSETELGFDIAVINSGVYVKSVSNTLAANGGLREGDKILQV</sequence>
<dbReference type="InterPro" id="IPR036034">
    <property type="entry name" value="PDZ_sf"/>
</dbReference>
<dbReference type="GO" id="GO:0005912">
    <property type="term" value="C:adherens junction"/>
    <property type="evidence" value="ECO:0007669"/>
    <property type="project" value="TreeGrafter"/>
</dbReference>
<dbReference type="SUPFAM" id="SSF52058">
    <property type="entry name" value="L domain-like"/>
    <property type="match status" value="2"/>
</dbReference>
<dbReference type="GO" id="GO:0045211">
    <property type="term" value="C:postsynaptic membrane"/>
    <property type="evidence" value="ECO:0007669"/>
    <property type="project" value="TreeGrafter"/>
</dbReference>
<evidence type="ECO:0000259" key="3">
    <source>
        <dbReference type="PROSITE" id="PS50106"/>
    </source>
</evidence>
<dbReference type="GO" id="GO:0019901">
    <property type="term" value="F:protein kinase binding"/>
    <property type="evidence" value="ECO:0007669"/>
    <property type="project" value="TreeGrafter"/>
</dbReference>
<dbReference type="PROSITE" id="PS51450">
    <property type="entry name" value="LRR"/>
    <property type="match status" value="3"/>
</dbReference>
<dbReference type="InterPro" id="IPR032675">
    <property type="entry name" value="LRR_dom_sf"/>
</dbReference>
<dbReference type="GO" id="GO:0016323">
    <property type="term" value="C:basolateral plasma membrane"/>
    <property type="evidence" value="ECO:0007669"/>
    <property type="project" value="TreeGrafter"/>
</dbReference>
<reference evidence="4" key="1">
    <citation type="submission" date="2015-11" db="EMBL/GenBank/DDBJ databases">
        <title>De novo transcriptome assembly of four potential Pierce s Disease insect vectors from Arizona vineyards.</title>
        <authorList>
            <person name="Tassone E.E."/>
        </authorList>
    </citation>
    <scope>NUCLEOTIDE SEQUENCE</scope>
</reference>